<sequence>ALGTCAFGCGLVMGMVVYAETGRVLPALAAGMVACFPACRGFRVVKDLWWLFFYYGGRELEKVWVGLRPRLARWLEERGWKLLP</sequence>
<comment type="caution">
    <text evidence="1">The sequence shown here is derived from an EMBL/GenBank/DDBJ whole genome shotgun (WGS) entry which is preliminary data.</text>
</comment>
<dbReference type="Proteomes" id="UP000256329">
    <property type="component" value="Unassembled WGS sequence"/>
</dbReference>
<dbReference type="EMBL" id="QSLN01000030">
    <property type="protein sequence ID" value="RDV80751.1"/>
    <property type="molecule type" value="Genomic_DNA"/>
</dbReference>
<reference evidence="1 2" key="1">
    <citation type="submission" date="2018-08" db="EMBL/GenBank/DDBJ databases">
        <title>Form III RuBisCO-mediated autotrophy in Thermodesulfobium bacteria.</title>
        <authorList>
            <person name="Toshchakov S.V."/>
            <person name="Kublanov I.V."/>
            <person name="Frolov E."/>
            <person name="Bonch-Osmolovskaya E.A."/>
            <person name="Tourova T.P."/>
            <person name="Chernych N.A."/>
            <person name="Lebedinsky A.V."/>
        </authorList>
    </citation>
    <scope>NUCLEOTIDE SEQUENCE [LARGE SCALE GENOMIC DNA]</scope>
    <source>
        <strain evidence="1 2">SR</strain>
    </source>
</reference>
<accession>A0A3D8P366</accession>
<keyword evidence="2" id="KW-1185">Reference proteome</keyword>
<protein>
    <submittedName>
        <fullName evidence="1">Uncharacterized protein</fullName>
    </submittedName>
</protein>
<name>A0A3D8P366_9THEO</name>
<gene>
    <name evidence="1" type="ORF">DXX99_10495</name>
</gene>
<dbReference type="AlphaFoldDB" id="A0A3D8P366"/>
<dbReference type="RefSeq" id="WP_165847835.1">
    <property type="nucleotide sequence ID" value="NZ_QSLN01000030.1"/>
</dbReference>
<proteinExistence type="predicted"/>
<evidence type="ECO:0000313" key="2">
    <source>
        <dbReference type="Proteomes" id="UP000256329"/>
    </source>
</evidence>
<evidence type="ECO:0000313" key="1">
    <source>
        <dbReference type="EMBL" id="RDV80751.1"/>
    </source>
</evidence>
<organism evidence="1 2">
    <name type="scientific">Ammonifex thiophilus</name>
    <dbReference type="NCBI Taxonomy" id="444093"/>
    <lineage>
        <taxon>Bacteria</taxon>
        <taxon>Bacillati</taxon>
        <taxon>Bacillota</taxon>
        <taxon>Clostridia</taxon>
        <taxon>Thermoanaerobacterales</taxon>
        <taxon>Thermoanaerobacteraceae</taxon>
        <taxon>Ammonifex</taxon>
    </lineage>
</organism>
<feature type="non-terminal residue" evidence="1">
    <location>
        <position position="1"/>
    </location>
</feature>